<evidence type="ECO:0000256" key="10">
    <source>
        <dbReference type="ARBA" id="ARBA00023096"/>
    </source>
</evidence>
<dbReference type="InterPro" id="IPR015424">
    <property type="entry name" value="PyrdxlP-dep_Trfase"/>
</dbReference>
<dbReference type="InterPro" id="IPR022278">
    <property type="entry name" value="Pser_aminoTfrase"/>
</dbReference>
<dbReference type="SUPFAM" id="SSF53383">
    <property type="entry name" value="PLP-dependent transferases"/>
    <property type="match status" value="1"/>
</dbReference>
<dbReference type="EC" id="2.6.1.52" evidence="4"/>
<dbReference type="GO" id="GO:0019265">
    <property type="term" value="P:glycine biosynthetic process, by transamination of glyoxylate"/>
    <property type="evidence" value="ECO:0007669"/>
    <property type="project" value="TreeGrafter"/>
</dbReference>
<evidence type="ECO:0000256" key="6">
    <source>
        <dbReference type="ARBA" id="ARBA00022576"/>
    </source>
</evidence>
<keyword evidence="9" id="KW-0663">Pyridoxal phosphate</keyword>
<comment type="cofactor">
    <cofactor evidence="1">
        <name>pyridoxal 5'-phosphate</name>
        <dbReference type="ChEBI" id="CHEBI:597326"/>
    </cofactor>
</comment>
<keyword evidence="17" id="KW-1185">Reference proteome</keyword>
<dbReference type="KEGG" id="als:DJ013_07425"/>
<keyword evidence="10" id="KW-0664">Pyridoxine biosynthesis</keyword>
<evidence type="ECO:0000256" key="2">
    <source>
        <dbReference type="ARBA" id="ARBA00005099"/>
    </source>
</evidence>
<accession>A0A2Z4G9U6</accession>
<evidence type="ECO:0000256" key="11">
    <source>
        <dbReference type="ARBA" id="ARBA00023299"/>
    </source>
</evidence>
<evidence type="ECO:0000256" key="1">
    <source>
        <dbReference type="ARBA" id="ARBA00001933"/>
    </source>
</evidence>
<dbReference type="PIRSF" id="PIRSF000525">
    <property type="entry name" value="SerC"/>
    <property type="match status" value="1"/>
</dbReference>
<comment type="catalytic activity">
    <reaction evidence="13">
        <text>4-(phosphooxy)-L-threonine + 2-oxoglutarate = (R)-3-hydroxy-2-oxo-4-phosphooxybutanoate + L-glutamate</text>
        <dbReference type="Rhea" id="RHEA:16573"/>
        <dbReference type="ChEBI" id="CHEBI:16810"/>
        <dbReference type="ChEBI" id="CHEBI:29985"/>
        <dbReference type="ChEBI" id="CHEBI:58452"/>
        <dbReference type="ChEBI" id="CHEBI:58538"/>
        <dbReference type="EC" id="2.6.1.52"/>
    </reaction>
</comment>
<evidence type="ECO:0000313" key="16">
    <source>
        <dbReference type="EMBL" id="AWV98009.1"/>
    </source>
</evidence>
<evidence type="ECO:0000259" key="15">
    <source>
        <dbReference type="Pfam" id="PF00266"/>
    </source>
</evidence>
<evidence type="ECO:0000256" key="14">
    <source>
        <dbReference type="ARBA" id="ARBA00049007"/>
    </source>
</evidence>
<dbReference type="InterPro" id="IPR015422">
    <property type="entry name" value="PyrdxlP-dep_Trfase_small"/>
</dbReference>
<evidence type="ECO:0000256" key="5">
    <source>
        <dbReference type="ARBA" id="ARBA00022490"/>
    </source>
</evidence>
<reference evidence="16 17" key="1">
    <citation type="submission" date="2018-05" db="EMBL/GenBank/DDBJ databases">
        <title>Complete genome sequence of Arcticibacterium luteifluviistationis SM1504T, a cytophagaceae bacterium isolated from Arctic surface seawater.</title>
        <authorList>
            <person name="Li Y."/>
            <person name="Qin Q.-L."/>
        </authorList>
    </citation>
    <scope>NUCLEOTIDE SEQUENCE [LARGE SCALE GENOMIC DNA]</scope>
    <source>
        <strain evidence="16 17">SM1504</strain>
    </source>
</reference>
<proteinExistence type="inferred from homology"/>
<evidence type="ECO:0000256" key="4">
    <source>
        <dbReference type="ARBA" id="ARBA00013030"/>
    </source>
</evidence>
<protein>
    <recommendedName>
        <fullName evidence="4">phosphoserine transaminase</fullName>
        <ecNumber evidence="4">2.6.1.52</ecNumber>
    </recommendedName>
    <alternativeName>
        <fullName evidence="12">Phosphohydroxythreonine aminotransferase</fullName>
    </alternativeName>
</protein>
<comment type="catalytic activity">
    <reaction evidence="14">
        <text>O-phospho-L-serine + 2-oxoglutarate = 3-phosphooxypyruvate + L-glutamate</text>
        <dbReference type="Rhea" id="RHEA:14329"/>
        <dbReference type="ChEBI" id="CHEBI:16810"/>
        <dbReference type="ChEBI" id="CHEBI:18110"/>
        <dbReference type="ChEBI" id="CHEBI:29985"/>
        <dbReference type="ChEBI" id="CHEBI:57524"/>
        <dbReference type="EC" id="2.6.1.52"/>
    </reaction>
</comment>
<dbReference type="OrthoDB" id="975012at2"/>
<dbReference type="PANTHER" id="PTHR21152">
    <property type="entry name" value="AMINOTRANSFERASE CLASS V"/>
    <property type="match status" value="1"/>
</dbReference>
<keyword evidence="5" id="KW-0963">Cytoplasm</keyword>
<keyword evidence="6 16" id="KW-0032">Aminotransferase</keyword>
<organism evidence="16 17">
    <name type="scientific">Arcticibacterium luteifluviistationis</name>
    <dbReference type="NCBI Taxonomy" id="1784714"/>
    <lineage>
        <taxon>Bacteria</taxon>
        <taxon>Pseudomonadati</taxon>
        <taxon>Bacteroidota</taxon>
        <taxon>Cytophagia</taxon>
        <taxon>Cytophagales</taxon>
        <taxon>Leadbetterellaceae</taxon>
        <taxon>Arcticibacterium</taxon>
    </lineage>
</organism>
<keyword evidence="7" id="KW-0028">Amino-acid biosynthesis</keyword>
<name>A0A2Z4G9U6_9BACT</name>
<evidence type="ECO:0000256" key="7">
    <source>
        <dbReference type="ARBA" id="ARBA00022605"/>
    </source>
</evidence>
<evidence type="ECO:0000256" key="12">
    <source>
        <dbReference type="ARBA" id="ARBA00031421"/>
    </source>
</evidence>
<dbReference type="GO" id="GO:0008453">
    <property type="term" value="F:alanine-glyoxylate transaminase activity"/>
    <property type="evidence" value="ECO:0007669"/>
    <property type="project" value="TreeGrafter"/>
</dbReference>
<dbReference type="InterPro" id="IPR000192">
    <property type="entry name" value="Aminotrans_V_dom"/>
</dbReference>
<evidence type="ECO:0000256" key="9">
    <source>
        <dbReference type="ARBA" id="ARBA00022898"/>
    </source>
</evidence>
<keyword evidence="8 16" id="KW-0808">Transferase</keyword>
<comment type="pathway">
    <text evidence="2">Amino-acid biosynthesis; L-serine biosynthesis; L-serine from 3-phospho-D-glycerate: step 2/3.</text>
</comment>
<sequence length="360" mass="40432">MSREKIFFTPGPSELYPKFEEFLKDFVDNQFGSISHRSAAFKKICQHTDEQLRELLAIPAENAVMFTGSASEIWERILMNCTELETFHLVNGSFSKKFYSYAQSIGRHAHKFEKPMGEGFSYSEIKVPEYAELISTTQNETSTGVQMPEADIHKLKKNNPKKIVSVDMVSSAPIPDIDLSLVDTAYFSIQKSFGLPAGLGVWIANEYCLERAEAINKKGSIGSHHTLPELWAQSRAFQTPSTPNVMAIYLLGRVAEDMNRRGRATLQKEVDQKAKKLYSYFEKKDGFSLGVAKPEHRSRTVAVINTERASSEVIAALKEKNLIIGAGYGPNKESQIRIANFIANTPEQIDTLLNAFEELF</sequence>
<dbReference type="GO" id="GO:0008615">
    <property type="term" value="P:pyridoxine biosynthetic process"/>
    <property type="evidence" value="ECO:0007669"/>
    <property type="project" value="UniProtKB-KW"/>
</dbReference>
<feature type="domain" description="Aminotransferase class V" evidence="15">
    <location>
        <begin position="129"/>
        <end position="352"/>
    </location>
</feature>
<dbReference type="UniPathway" id="UPA00135">
    <property type="reaction ID" value="UER00197"/>
</dbReference>
<dbReference type="InterPro" id="IPR015421">
    <property type="entry name" value="PyrdxlP-dep_Trfase_major"/>
</dbReference>
<evidence type="ECO:0000313" key="17">
    <source>
        <dbReference type="Proteomes" id="UP000249873"/>
    </source>
</evidence>
<dbReference type="AlphaFoldDB" id="A0A2Z4G9U6"/>
<dbReference type="EMBL" id="CP029480">
    <property type="protein sequence ID" value="AWV98009.1"/>
    <property type="molecule type" value="Genomic_DNA"/>
</dbReference>
<gene>
    <name evidence="16" type="ORF">DJ013_07425</name>
</gene>
<evidence type="ECO:0000256" key="3">
    <source>
        <dbReference type="ARBA" id="ARBA00006904"/>
    </source>
</evidence>
<keyword evidence="11" id="KW-0718">Serine biosynthesis</keyword>
<dbReference type="Pfam" id="PF00266">
    <property type="entry name" value="Aminotran_5"/>
    <property type="match status" value="1"/>
</dbReference>
<dbReference type="Proteomes" id="UP000249873">
    <property type="component" value="Chromosome"/>
</dbReference>
<dbReference type="RefSeq" id="WP_111371111.1">
    <property type="nucleotide sequence ID" value="NZ_CP029480.1"/>
</dbReference>
<dbReference type="Gene3D" id="3.90.1150.10">
    <property type="entry name" value="Aspartate Aminotransferase, domain 1"/>
    <property type="match status" value="1"/>
</dbReference>
<dbReference type="GO" id="GO:0006564">
    <property type="term" value="P:L-serine biosynthetic process"/>
    <property type="evidence" value="ECO:0007669"/>
    <property type="project" value="UniProtKB-KW"/>
</dbReference>
<evidence type="ECO:0000256" key="13">
    <source>
        <dbReference type="ARBA" id="ARBA00047630"/>
    </source>
</evidence>
<evidence type="ECO:0000256" key="8">
    <source>
        <dbReference type="ARBA" id="ARBA00022679"/>
    </source>
</evidence>
<comment type="similarity">
    <text evidence="3">Belongs to the class-V pyridoxal-phosphate-dependent aminotransferase family. SerC subfamily.</text>
</comment>
<dbReference type="PANTHER" id="PTHR21152:SF40">
    <property type="entry name" value="ALANINE--GLYOXYLATE AMINOTRANSFERASE"/>
    <property type="match status" value="1"/>
</dbReference>
<dbReference type="Gene3D" id="3.40.640.10">
    <property type="entry name" value="Type I PLP-dependent aspartate aminotransferase-like (Major domain)"/>
    <property type="match status" value="1"/>
</dbReference>
<dbReference type="GO" id="GO:0004760">
    <property type="term" value="F:L-serine-pyruvate transaminase activity"/>
    <property type="evidence" value="ECO:0007669"/>
    <property type="project" value="TreeGrafter"/>
</dbReference>
<dbReference type="GO" id="GO:0004648">
    <property type="term" value="F:O-phospho-L-serine:2-oxoglutarate aminotransferase activity"/>
    <property type="evidence" value="ECO:0007669"/>
    <property type="project" value="UniProtKB-EC"/>
</dbReference>